<dbReference type="RefSeq" id="WP_102112229.1">
    <property type="nucleotide sequence ID" value="NZ_BMGN01000002.1"/>
</dbReference>
<dbReference type="GO" id="GO:0004888">
    <property type="term" value="F:transmembrane signaling receptor activity"/>
    <property type="evidence" value="ECO:0007669"/>
    <property type="project" value="InterPro"/>
</dbReference>
<dbReference type="GO" id="GO:0016020">
    <property type="term" value="C:membrane"/>
    <property type="evidence" value="ECO:0007669"/>
    <property type="project" value="InterPro"/>
</dbReference>
<dbReference type="SMART" id="SM00304">
    <property type="entry name" value="HAMP"/>
    <property type="match status" value="1"/>
</dbReference>
<evidence type="ECO:0000313" key="3">
    <source>
        <dbReference type="EMBL" id="AUN30547.1"/>
    </source>
</evidence>
<dbReference type="InterPro" id="IPR004089">
    <property type="entry name" value="MCPsignal_dom"/>
</dbReference>
<evidence type="ECO:0000256" key="1">
    <source>
        <dbReference type="ARBA" id="ARBA00023224"/>
    </source>
</evidence>
<dbReference type="PROSITE" id="PS50885">
    <property type="entry name" value="HAMP"/>
    <property type="match status" value="1"/>
</dbReference>
<accession>A0A2K9NBU4</accession>
<dbReference type="PANTHER" id="PTHR32089">
    <property type="entry name" value="METHYL-ACCEPTING CHEMOTAXIS PROTEIN MCPB"/>
    <property type="match status" value="1"/>
</dbReference>
<name>A0A2K9NBU4_9PROT</name>
<dbReference type="Gene3D" id="1.10.8.500">
    <property type="entry name" value="HAMP domain in histidine kinase"/>
    <property type="match status" value="1"/>
</dbReference>
<dbReference type="SUPFAM" id="SSF58104">
    <property type="entry name" value="Methyl-accepting chemotaxis protein (MCP) signaling domain"/>
    <property type="match status" value="1"/>
</dbReference>
<keyword evidence="1" id="KW-0807">Transducer</keyword>
<dbReference type="Proteomes" id="UP000234752">
    <property type="component" value="Chromosome eg_1"/>
</dbReference>
<dbReference type="Pfam" id="PF00672">
    <property type="entry name" value="HAMP"/>
    <property type="match status" value="1"/>
</dbReference>
<dbReference type="AlphaFoldDB" id="A0A2K9NBU4"/>
<dbReference type="PRINTS" id="PR00260">
    <property type="entry name" value="CHEMTRNSDUCR"/>
</dbReference>
<protein>
    <submittedName>
        <fullName evidence="3">Methyl-accepting chemotaxis protein</fullName>
    </submittedName>
</protein>
<evidence type="ECO:0000256" key="2">
    <source>
        <dbReference type="ARBA" id="ARBA00029447"/>
    </source>
</evidence>
<dbReference type="InterPro" id="IPR003660">
    <property type="entry name" value="HAMP_dom"/>
</dbReference>
<organism evidence="3 4">
    <name type="scientific">Niveispirillum cyanobacteriorum</name>
    <dbReference type="NCBI Taxonomy" id="1612173"/>
    <lineage>
        <taxon>Bacteria</taxon>
        <taxon>Pseudomonadati</taxon>
        <taxon>Pseudomonadota</taxon>
        <taxon>Alphaproteobacteria</taxon>
        <taxon>Rhodospirillales</taxon>
        <taxon>Azospirillaceae</taxon>
        <taxon>Niveispirillum</taxon>
    </lineage>
</organism>
<dbReference type="GO" id="GO:0007165">
    <property type="term" value="P:signal transduction"/>
    <property type="evidence" value="ECO:0007669"/>
    <property type="project" value="UniProtKB-KW"/>
</dbReference>
<evidence type="ECO:0000313" key="4">
    <source>
        <dbReference type="Proteomes" id="UP000234752"/>
    </source>
</evidence>
<keyword evidence="4" id="KW-1185">Reference proteome</keyword>
<gene>
    <name evidence="3" type="ORF">C0V82_10095</name>
</gene>
<dbReference type="InterPro" id="IPR004090">
    <property type="entry name" value="Chemotax_Me-accpt_rcpt"/>
</dbReference>
<dbReference type="SMART" id="SM00283">
    <property type="entry name" value="MA"/>
    <property type="match status" value="1"/>
</dbReference>
<dbReference type="EMBL" id="CP025611">
    <property type="protein sequence ID" value="AUN30547.1"/>
    <property type="molecule type" value="Genomic_DNA"/>
</dbReference>
<dbReference type="PANTHER" id="PTHR32089:SF112">
    <property type="entry name" value="LYSOZYME-LIKE PROTEIN-RELATED"/>
    <property type="match status" value="1"/>
</dbReference>
<dbReference type="KEGG" id="ncb:C0V82_10095"/>
<comment type="similarity">
    <text evidence="2">Belongs to the methyl-accepting chemotaxis (MCP) protein family.</text>
</comment>
<dbReference type="Gene3D" id="1.10.287.950">
    <property type="entry name" value="Methyl-accepting chemotaxis protein"/>
    <property type="match status" value="1"/>
</dbReference>
<dbReference type="GO" id="GO:0006935">
    <property type="term" value="P:chemotaxis"/>
    <property type="evidence" value="ECO:0007669"/>
    <property type="project" value="InterPro"/>
</dbReference>
<proteinExistence type="inferred from homology"/>
<dbReference type="OrthoDB" id="8432247at2"/>
<reference evidence="3 4" key="1">
    <citation type="submission" date="2017-12" db="EMBL/GenBank/DDBJ databases">
        <title>Genomes of bacteria within cyanobacterial aggregates.</title>
        <authorList>
            <person name="Cai H."/>
        </authorList>
    </citation>
    <scope>NUCLEOTIDE SEQUENCE [LARGE SCALE GENOMIC DNA]</scope>
    <source>
        <strain evidence="3 4">TH16</strain>
    </source>
</reference>
<dbReference type="PROSITE" id="PS50111">
    <property type="entry name" value="CHEMOTAXIS_TRANSDUC_2"/>
    <property type="match status" value="1"/>
</dbReference>
<sequence>MRLSMKILAPVAILSVVALVVTATALWSKARVNSATEALNRANEAALAAGELRSTSRALQRDALNLIFEPADGRAPIATRFDKRLATMEEAVATMRTLPPPVPGSDPAAIAASQTPVIAALREVRTLAVDGKGADAHALFRDKVRSTERTASEQTDPYITQLEKAVAALTGELHALERLTSWTLSLTALLGTLGGIGLSLVVALKGVTSPLNRLIGAMGRLAANDLQVKLADTDRLDEIGEMARAVAVFRDGMERAERLAQEQKEAEAAMATRRANRERLVKEFVGRMEAIVTELAGNADGLQNQAGGLQRAATAAADRTSAAAEASNRTSANVQTVAAATEELAASIREISRQATQVAALAGEGADGAQRTARDIADLADTVGQIGQIVDLIDGIAAQTNLLALNATIEAARAGDAGRGFAIVASEVKALANQTASATEDIRRRVEGVQSATRGSVGAIGGIVTAIDQIRSMTGAIAAAVEEQSAATAEITRNVQAAAVGTEDIRQDLDGLVGVAGETGETSRQVTSTANGVAGQAGDLRRNVSGFVEQLSAA</sequence>
<dbReference type="Pfam" id="PF00015">
    <property type="entry name" value="MCPsignal"/>
    <property type="match status" value="1"/>
</dbReference>
<dbReference type="CDD" id="cd06225">
    <property type="entry name" value="HAMP"/>
    <property type="match status" value="1"/>
</dbReference>